<organism evidence="2 3">
    <name type="scientific">Verticillium longisporum</name>
    <name type="common">Verticillium dahliae var. longisporum</name>
    <dbReference type="NCBI Taxonomy" id="100787"/>
    <lineage>
        <taxon>Eukaryota</taxon>
        <taxon>Fungi</taxon>
        <taxon>Dikarya</taxon>
        <taxon>Ascomycota</taxon>
        <taxon>Pezizomycotina</taxon>
        <taxon>Sordariomycetes</taxon>
        <taxon>Hypocreomycetidae</taxon>
        <taxon>Glomerellales</taxon>
        <taxon>Plectosphaerellaceae</taxon>
        <taxon>Verticillium</taxon>
    </lineage>
</organism>
<dbReference type="InterPro" id="IPR011993">
    <property type="entry name" value="PH-like_dom_sf"/>
</dbReference>
<accession>A0A0G4NCI0</accession>
<name>A0A0G4NCI0_VERLO</name>
<dbReference type="Proteomes" id="UP000045706">
    <property type="component" value="Unassembled WGS sequence"/>
</dbReference>
<protein>
    <recommendedName>
        <fullName evidence="1">PH domain-containing protein</fullName>
    </recommendedName>
</protein>
<dbReference type="InterPro" id="IPR001849">
    <property type="entry name" value="PH_domain"/>
</dbReference>
<evidence type="ECO:0000313" key="3">
    <source>
        <dbReference type="Proteomes" id="UP000045706"/>
    </source>
</evidence>
<dbReference type="Gene3D" id="2.30.29.30">
    <property type="entry name" value="Pleckstrin-homology domain (PH domain)/Phosphotyrosine-binding domain (PTB)"/>
    <property type="match status" value="1"/>
</dbReference>
<gene>
    <name evidence="2" type="ORF">BN1723_019395</name>
</gene>
<sequence>MPIKEAVALVDSTYKKHKNAFKYARPGAFVEEVLLADNEDEMNDWLAKLNYAAAFMTSGVRMRGVVGGNYEGQSRRGIRRLDSSNNAQVVQTPTGEVSIVRGKIDLKEAESILAQRHETMARSVEKADEDISVKEKELEEDLRNARHLQILSPIQSKSREELLREAARMDVKIKWIRMEIWRIRCHRDVLS</sequence>
<evidence type="ECO:0000259" key="1">
    <source>
        <dbReference type="PROSITE" id="PS50003"/>
    </source>
</evidence>
<dbReference type="EMBL" id="CVQI01033865">
    <property type="protein sequence ID" value="CRK44148.1"/>
    <property type="molecule type" value="Genomic_DNA"/>
</dbReference>
<dbReference type="AlphaFoldDB" id="A0A0G4NCI0"/>
<dbReference type="PROSITE" id="PS50003">
    <property type="entry name" value="PH_DOMAIN"/>
    <property type="match status" value="1"/>
</dbReference>
<feature type="domain" description="PH" evidence="1">
    <location>
        <begin position="1"/>
        <end position="54"/>
    </location>
</feature>
<evidence type="ECO:0000313" key="2">
    <source>
        <dbReference type="EMBL" id="CRK44148.1"/>
    </source>
</evidence>
<dbReference type="SUPFAM" id="SSF50729">
    <property type="entry name" value="PH domain-like"/>
    <property type="match status" value="1"/>
</dbReference>
<reference evidence="3" key="1">
    <citation type="submission" date="2015-05" db="EMBL/GenBank/DDBJ databases">
        <authorList>
            <person name="Fogelqvist Johan"/>
        </authorList>
    </citation>
    <scope>NUCLEOTIDE SEQUENCE [LARGE SCALE GENOMIC DNA]</scope>
</reference>
<proteinExistence type="predicted"/>
<feature type="non-terminal residue" evidence="2">
    <location>
        <position position="191"/>
    </location>
</feature>